<gene>
    <name evidence="3" type="ORF">COU07_02720</name>
</gene>
<keyword evidence="1" id="KW-0812">Transmembrane</keyword>
<keyword evidence="1" id="KW-0472">Membrane</keyword>
<evidence type="ECO:0000313" key="4">
    <source>
        <dbReference type="Proteomes" id="UP000231157"/>
    </source>
</evidence>
<evidence type="ECO:0000256" key="1">
    <source>
        <dbReference type="SAM" id="Phobius"/>
    </source>
</evidence>
<comment type="caution">
    <text evidence="3">The sequence shown here is derived from an EMBL/GenBank/DDBJ whole genome shotgun (WGS) entry which is preliminary data.</text>
</comment>
<feature type="transmembrane region" description="Helical" evidence="1">
    <location>
        <begin position="57"/>
        <end position="81"/>
    </location>
</feature>
<reference evidence="4" key="1">
    <citation type="submission" date="2017-09" db="EMBL/GenBank/DDBJ databases">
        <title>Depth-based differentiation of microbial function through sediment-hosted aquifers and enrichment of novel symbionts in the deep terrestrial subsurface.</title>
        <authorList>
            <person name="Probst A.J."/>
            <person name="Ladd B."/>
            <person name="Jarett J.K."/>
            <person name="Geller-Mcgrath D.E."/>
            <person name="Sieber C.M.K."/>
            <person name="Emerson J.B."/>
            <person name="Anantharaman K."/>
            <person name="Thomas B.C."/>
            <person name="Malmstrom R."/>
            <person name="Stieglmeier M."/>
            <person name="Klingl A."/>
            <person name="Woyke T."/>
            <person name="Ryan C.M."/>
            <person name="Banfield J.F."/>
        </authorList>
    </citation>
    <scope>NUCLEOTIDE SEQUENCE [LARGE SCALE GENOMIC DNA]</scope>
</reference>
<keyword evidence="1" id="KW-1133">Transmembrane helix</keyword>
<dbReference type="PANTHER" id="PTHR37938">
    <property type="entry name" value="BLL0215 PROTEIN"/>
    <property type="match status" value="1"/>
</dbReference>
<feature type="domain" description="YdbS-like PH" evidence="2">
    <location>
        <begin position="84"/>
        <end position="157"/>
    </location>
</feature>
<organism evidence="3 4">
    <name type="scientific">Candidatus Harrisonbacteria bacterium CG10_big_fil_rev_8_21_14_0_10_40_38</name>
    <dbReference type="NCBI Taxonomy" id="1974583"/>
    <lineage>
        <taxon>Bacteria</taxon>
        <taxon>Candidatus Harrisoniibacteriota</taxon>
    </lineage>
</organism>
<proteinExistence type="predicted"/>
<dbReference type="EMBL" id="PFAZ01000007">
    <property type="protein sequence ID" value="PIR89118.1"/>
    <property type="molecule type" value="Genomic_DNA"/>
</dbReference>
<dbReference type="Pfam" id="PF03703">
    <property type="entry name" value="bPH_2"/>
    <property type="match status" value="1"/>
</dbReference>
<feature type="transmembrane region" description="Helical" evidence="1">
    <location>
        <begin position="18"/>
        <end position="45"/>
    </location>
</feature>
<name>A0A2H0URS2_9BACT</name>
<evidence type="ECO:0000313" key="3">
    <source>
        <dbReference type="EMBL" id="PIR89118.1"/>
    </source>
</evidence>
<evidence type="ECO:0000259" key="2">
    <source>
        <dbReference type="Pfam" id="PF03703"/>
    </source>
</evidence>
<dbReference type="Proteomes" id="UP000231157">
    <property type="component" value="Unassembled WGS sequence"/>
</dbReference>
<accession>A0A2H0URS2</accession>
<protein>
    <recommendedName>
        <fullName evidence="2">YdbS-like PH domain-containing protein</fullName>
    </recommendedName>
</protein>
<dbReference type="InterPro" id="IPR005182">
    <property type="entry name" value="YdbS-like_PH"/>
</dbReference>
<dbReference type="PANTHER" id="PTHR37938:SF1">
    <property type="entry name" value="BLL0215 PROTEIN"/>
    <property type="match status" value="1"/>
</dbReference>
<sequence length="174" mass="19871">MFDLDNGEKIIYVCRRHWLIFLSVIFQIILPMIIIVIAPIFLNIFFGEITGNYKMLIFMGAALIFEALWVVLFAVIMDYYLDIWLITNQRLVFIEVKGMFNRTVSSVSFENIQDVSTEVKGIIATLFGYGNVRIQSAGTTGLFVFKQVPLPYRVKDLIIHAKESSSASGKKRDS</sequence>
<dbReference type="AlphaFoldDB" id="A0A2H0URS2"/>